<organism evidence="1 2">
    <name type="scientific">Clostridium boliviensis</name>
    <dbReference type="NCBI Taxonomy" id="318465"/>
    <lineage>
        <taxon>Bacteria</taxon>
        <taxon>Bacillati</taxon>
        <taxon>Bacillota</taxon>
        <taxon>Clostridia</taxon>
        <taxon>Eubacteriales</taxon>
        <taxon>Clostridiaceae</taxon>
        <taxon>Clostridium</taxon>
    </lineage>
</organism>
<comment type="caution">
    <text evidence="1">The sequence shown here is derived from an EMBL/GenBank/DDBJ whole genome shotgun (WGS) entry which is preliminary data.</text>
</comment>
<dbReference type="Proteomes" id="UP001276854">
    <property type="component" value="Unassembled WGS sequence"/>
</dbReference>
<dbReference type="NCBIfam" id="NF040898">
    <property type="entry name" value="CC_mini_metal"/>
    <property type="match status" value="1"/>
</dbReference>
<evidence type="ECO:0000313" key="1">
    <source>
        <dbReference type="EMBL" id="MDW2797793.1"/>
    </source>
</evidence>
<proteinExistence type="predicted"/>
<protein>
    <submittedName>
        <fullName evidence="1">LDCC motif putative metal-binding protein</fullName>
    </submittedName>
</protein>
<evidence type="ECO:0000313" key="2">
    <source>
        <dbReference type="Proteomes" id="UP001276854"/>
    </source>
</evidence>
<reference evidence="1 2" key="1">
    <citation type="submission" date="2023-10" db="EMBL/GenBank/DDBJ databases">
        <title>A novel Glycoside Hydrolase 43-Like Enzyme from Clostrdium boliviensis is an Endo-xylanase, and a Candidate for Xylooligosaccharides Production from Different Xylan Substrates.</title>
        <authorList>
            <person name="Alvarez M.T."/>
            <person name="Rocabado-Villegas L.R."/>
            <person name="Salas-Veizaga D.M."/>
            <person name="Linares-Pasten J.A."/>
            <person name="Gudmundsdottir E.E."/>
            <person name="Hreggvidsson G.O."/>
            <person name="Adlercreutz P."/>
            <person name="Nordberg Karlsson E."/>
        </authorList>
    </citation>
    <scope>NUCLEOTIDE SEQUENCE [LARGE SCALE GENOMIC DNA]</scope>
    <source>
        <strain evidence="1 2">E-1</strain>
    </source>
</reference>
<accession>A0ABU4GJK5</accession>
<name>A0ABU4GJK5_9CLOT</name>
<gene>
    <name evidence="1" type="ORF">RZO55_09440</name>
</gene>
<keyword evidence="2" id="KW-1185">Reference proteome</keyword>
<sequence>MKPGQRIKKAFQNYLADMAKTNRETFGNQTMDCCNLNRRPENQKKSGQR</sequence>
<dbReference type="EMBL" id="JAWONS010000133">
    <property type="protein sequence ID" value="MDW2797793.1"/>
    <property type="molecule type" value="Genomic_DNA"/>
</dbReference>
<dbReference type="RefSeq" id="WP_318064039.1">
    <property type="nucleotide sequence ID" value="NZ_JAWONS010000133.1"/>
</dbReference>